<accession>A0ABQ2N7H7</accession>
<keyword evidence="4" id="KW-0560">Oxidoreductase</keyword>
<dbReference type="InterPro" id="IPR050446">
    <property type="entry name" value="FAD-oxidoreductase/Apoptosis"/>
</dbReference>
<dbReference type="RefSeq" id="WP_188782615.1">
    <property type="nucleotide sequence ID" value="NZ_BMNI01000001.1"/>
</dbReference>
<dbReference type="Gene3D" id="3.50.50.60">
    <property type="entry name" value="FAD/NAD(P)-binding domain"/>
    <property type="match status" value="2"/>
</dbReference>
<name>A0ABQ2N7H7_9ACTN</name>
<feature type="domain" description="FAD/NAD(P)-binding" evidence="5">
    <location>
        <begin position="3"/>
        <end position="302"/>
    </location>
</feature>
<dbReference type="EMBL" id="BMNI01000001">
    <property type="protein sequence ID" value="GGO86091.1"/>
    <property type="molecule type" value="Genomic_DNA"/>
</dbReference>
<reference evidence="8" key="1">
    <citation type="journal article" date="2019" name="Int. J. Syst. Evol. Microbiol.">
        <title>The Global Catalogue of Microorganisms (GCM) 10K type strain sequencing project: providing services to taxonomists for standard genome sequencing and annotation.</title>
        <authorList>
            <consortium name="The Broad Institute Genomics Platform"/>
            <consortium name="The Broad Institute Genome Sequencing Center for Infectious Disease"/>
            <person name="Wu L."/>
            <person name="Ma J."/>
        </authorList>
    </citation>
    <scope>NUCLEOTIDE SEQUENCE [LARGE SCALE GENOMIC DNA]</scope>
    <source>
        <strain evidence="8">CGMCC 4.7371</strain>
    </source>
</reference>
<proteinExistence type="predicted"/>
<dbReference type="SUPFAM" id="SSF55424">
    <property type="entry name" value="FAD/NAD-linked reductases, dimerisation (C-terminal) domain"/>
    <property type="match status" value="1"/>
</dbReference>
<dbReference type="PANTHER" id="PTHR43557">
    <property type="entry name" value="APOPTOSIS-INDUCING FACTOR 1"/>
    <property type="match status" value="1"/>
</dbReference>
<keyword evidence="3" id="KW-0274">FAD</keyword>
<feature type="domain" description="Reductase C-terminal" evidence="6">
    <location>
        <begin position="325"/>
        <end position="391"/>
    </location>
</feature>
<organism evidence="7 8">
    <name type="scientific">Nocardioides phosphati</name>
    <dbReference type="NCBI Taxonomy" id="1867775"/>
    <lineage>
        <taxon>Bacteria</taxon>
        <taxon>Bacillati</taxon>
        <taxon>Actinomycetota</taxon>
        <taxon>Actinomycetes</taxon>
        <taxon>Propionibacteriales</taxon>
        <taxon>Nocardioidaceae</taxon>
        <taxon>Nocardioides</taxon>
    </lineage>
</organism>
<gene>
    <name evidence="7" type="ORF">GCM10011584_07610</name>
</gene>
<sequence>MGLVIVGASLAGLRAAESARRSGWDGDITLIGAEEHLPYDRPPLSKSQLDRGTPDAVVPLRSRAELDELGVTTLLGSPATGLDTTGRTVLVGETAVPYDALIVATGATPFQLPGAAGLAGVTGLRTHAEAVAVRRALDEGARTVVIGAGFIGSEIASAARKRGLPATIVERLDVPLSRSLGPEPGEICADLHRAAGTDLRLGVGVSGLESAGGRVTGVVLDDGTAVPADLVVVGIGVRPATGWLEESPVALHDGDRGVLCSATLATSVSGAWAAGDVAHFPNSRFEGDLMRLEHWTNAAEQGALAARNAVAAPGVAPEFLDTIPYFWSDWYGHRLQFVGTPRADQVVTLGPRGPGAIVLYRRGTQLAGVLTIDRPRDIMKFRRLVMEPGSWEEALFQAKERVEAAV</sequence>
<evidence type="ECO:0000256" key="1">
    <source>
        <dbReference type="ARBA" id="ARBA00001974"/>
    </source>
</evidence>
<comment type="caution">
    <text evidence="7">The sequence shown here is derived from an EMBL/GenBank/DDBJ whole genome shotgun (WGS) entry which is preliminary data.</text>
</comment>
<evidence type="ECO:0000256" key="3">
    <source>
        <dbReference type="ARBA" id="ARBA00022827"/>
    </source>
</evidence>
<dbReference type="Pfam" id="PF07992">
    <property type="entry name" value="Pyr_redox_2"/>
    <property type="match status" value="1"/>
</dbReference>
<dbReference type="Gene3D" id="3.30.390.30">
    <property type="match status" value="1"/>
</dbReference>
<comment type="cofactor">
    <cofactor evidence="1">
        <name>FAD</name>
        <dbReference type="ChEBI" id="CHEBI:57692"/>
    </cofactor>
</comment>
<dbReference type="Proteomes" id="UP000655410">
    <property type="component" value="Unassembled WGS sequence"/>
</dbReference>
<protein>
    <submittedName>
        <fullName evidence="7">Oxidoreductase</fullName>
    </submittedName>
</protein>
<dbReference type="Pfam" id="PF14759">
    <property type="entry name" value="Reductase_C"/>
    <property type="match status" value="1"/>
</dbReference>
<evidence type="ECO:0000256" key="4">
    <source>
        <dbReference type="ARBA" id="ARBA00023002"/>
    </source>
</evidence>
<dbReference type="InterPro" id="IPR028202">
    <property type="entry name" value="Reductase_C"/>
</dbReference>
<dbReference type="PRINTS" id="PR00368">
    <property type="entry name" value="FADPNR"/>
</dbReference>
<dbReference type="InterPro" id="IPR036188">
    <property type="entry name" value="FAD/NAD-bd_sf"/>
</dbReference>
<dbReference type="InterPro" id="IPR023753">
    <property type="entry name" value="FAD/NAD-binding_dom"/>
</dbReference>
<evidence type="ECO:0000313" key="7">
    <source>
        <dbReference type="EMBL" id="GGO86091.1"/>
    </source>
</evidence>
<keyword evidence="2" id="KW-0285">Flavoprotein</keyword>
<keyword evidence="8" id="KW-1185">Reference proteome</keyword>
<evidence type="ECO:0000259" key="5">
    <source>
        <dbReference type="Pfam" id="PF07992"/>
    </source>
</evidence>
<evidence type="ECO:0000256" key="2">
    <source>
        <dbReference type="ARBA" id="ARBA00022630"/>
    </source>
</evidence>
<dbReference type="InterPro" id="IPR016156">
    <property type="entry name" value="FAD/NAD-linked_Rdtase_dimer_sf"/>
</dbReference>
<dbReference type="PANTHER" id="PTHR43557:SF2">
    <property type="entry name" value="RIESKE DOMAIN-CONTAINING PROTEIN-RELATED"/>
    <property type="match status" value="1"/>
</dbReference>
<dbReference type="SUPFAM" id="SSF51905">
    <property type="entry name" value="FAD/NAD(P)-binding domain"/>
    <property type="match status" value="1"/>
</dbReference>
<evidence type="ECO:0000259" key="6">
    <source>
        <dbReference type="Pfam" id="PF14759"/>
    </source>
</evidence>
<evidence type="ECO:0000313" key="8">
    <source>
        <dbReference type="Proteomes" id="UP000655410"/>
    </source>
</evidence>
<dbReference type="PRINTS" id="PR00411">
    <property type="entry name" value="PNDRDTASEI"/>
</dbReference>